<feature type="binding site" evidence="10">
    <location>
        <begin position="14"/>
        <end position="19"/>
    </location>
    <ligand>
        <name>substrate</name>
    </ligand>
</feature>
<dbReference type="Proteomes" id="UP000248214">
    <property type="component" value="Unassembled WGS sequence"/>
</dbReference>
<dbReference type="GO" id="GO:0005524">
    <property type="term" value="F:ATP binding"/>
    <property type="evidence" value="ECO:0007669"/>
    <property type="project" value="UniProtKB-UniRule"/>
</dbReference>
<evidence type="ECO:0000313" key="14">
    <source>
        <dbReference type="EMBL" id="PYZ93060.1"/>
    </source>
</evidence>
<evidence type="ECO:0000256" key="13">
    <source>
        <dbReference type="RuleBase" id="RU003785"/>
    </source>
</evidence>
<dbReference type="NCBIfam" id="TIGR00174">
    <property type="entry name" value="miaA"/>
    <property type="match status" value="1"/>
</dbReference>
<evidence type="ECO:0000256" key="8">
    <source>
        <dbReference type="ARBA" id="ARBA00022842"/>
    </source>
</evidence>
<evidence type="ECO:0000256" key="7">
    <source>
        <dbReference type="ARBA" id="ARBA00022840"/>
    </source>
</evidence>
<comment type="catalytic activity">
    <reaction evidence="9 10 11">
        <text>adenosine(37) in tRNA + dimethylallyl diphosphate = N(6)-dimethylallyladenosine(37) in tRNA + diphosphate</text>
        <dbReference type="Rhea" id="RHEA:26482"/>
        <dbReference type="Rhea" id="RHEA-COMP:10162"/>
        <dbReference type="Rhea" id="RHEA-COMP:10375"/>
        <dbReference type="ChEBI" id="CHEBI:33019"/>
        <dbReference type="ChEBI" id="CHEBI:57623"/>
        <dbReference type="ChEBI" id="CHEBI:74411"/>
        <dbReference type="ChEBI" id="CHEBI:74415"/>
        <dbReference type="EC" id="2.5.1.75"/>
    </reaction>
</comment>
<evidence type="ECO:0000256" key="2">
    <source>
        <dbReference type="ARBA" id="ARBA00003213"/>
    </source>
</evidence>
<evidence type="ECO:0000256" key="11">
    <source>
        <dbReference type="RuleBase" id="RU003783"/>
    </source>
</evidence>
<reference evidence="14 15" key="1">
    <citation type="submission" date="2017-10" db="EMBL/GenBank/DDBJ databases">
        <title>Bacillus sp. nov., a halophilic bacterium isolated from a Keqin Lake.</title>
        <authorList>
            <person name="Wang H."/>
        </authorList>
    </citation>
    <scope>NUCLEOTIDE SEQUENCE [LARGE SCALE GENOMIC DNA]</scope>
    <source>
        <strain evidence="14 15">KQ-12</strain>
    </source>
</reference>
<evidence type="ECO:0000256" key="9">
    <source>
        <dbReference type="ARBA" id="ARBA00049563"/>
    </source>
</evidence>
<dbReference type="InterPro" id="IPR018022">
    <property type="entry name" value="IPT"/>
</dbReference>
<dbReference type="HAMAP" id="MF_00185">
    <property type="entry name" value="IPP_trans"/>
    <property type="match status" value="1"/>
</dbReference>
<dbReference type="OrthoDB" id="9776390at2"/>
<dbReference type="PANTHER" id="PTHR11088">
    <property type="entry name" value="TRNA DIMETHYLALLYLTRANSFERASE"/>
    <property type="match status" value="1"/>
</dbReference>
<comment type="cofactor">
    <cofactor evidence="1 10">
        <name>Mg(2+)</name>
        <dbReference type="ChEBI" id="CHEBI:18420"/>
    </cofactor>
</comment>
<proteinExistence type="inferred from homology"/>
<keyword evidence="15" id="KW-1185">Reference proteome</keyword>
<comment type="subunit">
    <text evidence="10">Monomer.</text>
</comment>
<dbReference type="GO" id="GO:0052381">
    <property type="term" value="F:tRNA dimethylallyltransferase activity"/>
    <property type="evidence" value="ECO:0007669"/>
    <property type="project" value="UniProtKB-UniRule"/>
</dbReference>
<evidence type="ECO:0000256" key="1">
    <source>
        <dbReference type="ARBA" id="ARBA00001946"/>
    </source>
</evidence>
<keyword evidence="4 10" id="KW-0808">Transferase</keyword>
<evidence type="ECO:0000256" key="5">
    <source>
        <dbReference type="ARBA" id="ARBA00022694"/>
    </source>
</evidence>
<organism evidence="14 15">
    <name type="scientific">Salipaludibacillus keqinensis</name>
    <dbReference type="NCBI Taxonomy" id="2045207"/>
    <lineage>
        <taxon>Bacteria</taxon>
        <taxon>Bacillati</taxon>
        <taxon>Bacillota</taxon>
        <taxon>Bacilli</taxon>
        <taxon>Bacillales</taxon>
        <taxon>Bacillaceae</taxon>
    </lineage>
</organism>
<feature type="site" description="Interaction with substrate tRNA" evidence="10">
    <location>
        <position position="103"/>
    </location>
</feature>
<comment type="similarity">
    <text evidence="3 10 13">Belongs to the IPP transferase family.</text>
</comment>
<dbReference type="Gene3D" id="3.40.50.300">
    <property type="entry name" value="P-loop containing nucleotide triphosphate hydrolases"/>
    <property type="match status" value="1"/>
</dbReference>
<dbReference type="InterPro" id="IPR027417">
    <property type="entry name" value="P-loop_NTPase"/>
</dbReference>
<comment type="function">
    <text evidence="2 10 12">Catalyzes the transfer of a dimethylallyl group onto the adenine at position 37 in tRNAs that read codons beginning with uridine, leading to the formation of N6-(dimethylallyl)adenosine (i(6)A).</text>
</comment>
<feature type="binding site" evidence="10">
    <location>
        <begin position="12"/>
        <end position="19"/>
    </location>
    <ligand>
        <name>ATP</name>
        <dbReference type="ChEBI" id="CHEBI:30616"/>
    </ligand>
</feature>
<evidence type="ECO:0000256" key="10">
    <source>
        <dbReference type="HAMAP-Rule" id="MF_00185"/>
    </source>
</evidence>
<accession>A0A323TED7</accession>
<evidence type="ECO:0000256" key="6">
    <source>
        <dbReference type="ARBA" id="ARBA00022741"/>
    </source>
</evidence>
<evidence type="ECO:0000313" key="15">
    <source>
        <dbReference type="Proteomes" id="UP000248214"/>
    </source>
</evidence>
<name>A0A323TED7_9BACI</name>
<dbReference type="SUPFAM" id="SSF52540">
    <property type="entry name" value="P-loop containing nucleoside triphosphate hydrolases"/>
    <property type="match status" value="2"/>
</dbReference>
<evidence type="ECO:0000256" key="12">
    <source>
        <dbReference type="RuleBase" id="RU003784"/>
    </source>
</evidence>
<dbReference type="InterPro" id="IPR039657">
    <property type="entry name" value="Dimethylallyltransferase"/>
</dbReference>
<dbReference type="EMBL" id="PDOD01000002">
    <property type="protein sequence ID" value="PYZ93060.1"/>
    <property type="molecule type" value="Genomic_DNA"/>
</dbReference>
<gene>
    <name evidence="10" type="primary">miaA</name>
    <name evidence="14" type="ORF">CR194_07635</name>
</gene>
<evidence type="ECO:0000256" key="4">
    <source>
        <dbReference type="ARBA" id="ARBA00022679"/>
    </source>
</evidence>
<dbReference type="PANTHER" id="PTHR11088:SF60">
    <property type="entry name" value="TRNA DIMETHYLALLYLTRANSFERASE"/>
    <property type="match status" value="1"/>
</dbReference>
<sequence>MTKKKPLIVIVGPTAVGKTAASIQLAKHYNGEVISGDSMQVYREMDIGTAKITEEEMDGVPHHMINIKQPDEPFSVADFQSLAKKKIDSIHQQGKIPFIVGGTGLYVNAVIYDYHFSEVAEDSGYRERLDQFAEEHGNIALHQQLKSVDLQSYQELHPNNRRRVIRALEVYHVTGKPLRNQEEPEKSSPYDTTVIGLTMERELLYERINQRVDAMIEAGLIEEVKRLSEAGYDQCQSMQAIGYKEILAYVKGEVSEEEAISQLKQNSRRFAKRQLTWFRNKMQIEWFDMTVHREKRIKEIHQFLKESYYS</sequence>
<dbReference type="EC" id="2.5.1.75" evidence="10"/>
<keyword evidence="7 10" id="KW-0067">ATP-binding</keyword>
<comment type="caution">
    <text evidence="10">Lacks conserved residue(s) required for the propagation of feature annotation.</text>
</comment>
<evidence type="ECO:0000256" key="3">
    <source>
        <dbReference type="ARBA" id="ARBA00005842"/>
    </source>
</evidence>
<dbReference type="Pfam" id="PF01715">
    <property type="entry name" value="IPPT"/>
    <property type="match status" value="1"/>
</dbReference>
<dbReference type="GO" id="GO:0006400">
    <property type="term" value="P:tRNA modification"/>
    <property type="evidence" value="ECO:0007669"/>
    <property type="project" value="TreeGrafter"/>
</dbReference>
<feature type="region of interest" description="Interaction with substrate tRNA" evidence="10">
    <location>
        <begin position="37"/>
        <end position="40"/>
    </location>
</feature>
<feature type="site" description="Interaction with substrate tRNA" evidence="10">
    <location>
        <position position="126"/>
    </location>
</feature>
<keyword evidence="5 10" id="KW-0819">tRNA processing</keyword>
<dbReference type="Gene3D" id="1.10.20.140">
    <property type="match status" value="1"/>
</dbReference>
<protein>
    <recommendedName>
        <fullName evidence="10">tRNA dimethylallyltransferase</fullName>
        <ecNumber evidence="10">2.5.1.75</ecNumber>
    </recommendedName>
    <alternativeName>
        <fullName evidence="10">Dimethylallyl diphosphate:tRNA dimethylallyltransferase</fullName>
        <shortName evidence="10">DMAPP:tRNA dimethylallyltransferase</shortName>
        <shortName evidence="10">DMATase</shortName>
    </alternativeName>
    <alternativeName>
        <fullName evidence="10">Isopentenyl-diphosphate:tRNA isopentenyltransferase</fullName>
        <shortName evidence="10">IPP transferase</shortName>
        <shortName evidence="10">IPPT</shortName>
        <shortName evidence="10">IPTase</shortName>
    </alternativeName>
</protein>
<dbReference type="AlphaFoldDB" id="A0A323TED7"/>
<dbReference type="RefSeq" id="WP_110609090.1">
    <property type="nucleotide sequence ID" value="NZ_PDOD01000002.1"/>
</dbReference>
<keyword evidence="8 10" id="KW-0460">Magnesium</keyword>
<keyword evidence="6 10" id="KW-0547">Nucleotide-binding</keyword>
<comment type="caution">
    <text evidence="14">The sequence shown here is derived from an EMBL/GenBank/DDBJ whole genome shotgun (WGS) entry which is preliminary data.</text>
</comment>